<reference evidence="2" key="1">
    <citation type="journal article" date="2020" name="New Phytol.">
        <title>Comparative genomics reveals dynamic genome evolution in host specialist ectomycorrhizal fungi.</title>
        <authorList>
            <person name="Lofgren L.A."/>
            <person name="Nguyen N.H."/>
            <person name="Vilgalys R."/>
            <person name="Ruytinx J."/>
            <person name="Liao H.L."/>
            <person name="Branco S."/>
            <person name="Kuo A."/>
            <person name="LaButti K."/>
            <person name="Lipzen A."/>
            <person name="Andreopoulos W."/>
            <person name="Pangilinan J."/>
            <person name="Riley R."/>
            <person name="Hundley H."/>
            <person name="Na H."/>
            <person name="Barry K."/>
            <person name="Grigoriev I.V."/>
            <person name="Stajich J.E."/>
            <person name="Kennedy P.G."/>
        </authorList>
    </citation>
    <scope>NUCLEOTIDE SEQUENCE</scope>
    <source>
        <strain evidence="2">FC203</strain>
    </source>
</reference>
<dbReference type="Proteomes" id="UP001195769">
    <property type="component" value="Unassembled WGS sequence"/>
</dbReference>
<evidence type="ECO:0000313" key="2">
    <source>
        <dbReference type="EMBL" id="KAG1901559.1"/>
    </source>
</evidence>
<keyword evidence="3" id="KW-1185">Reference proteome</keyword>
<evidence type="ECO:0000256" key="1">
    <source>
        <dbReference type="SAM" id="MobiDB-lite"/>
    </source>
</evidence>
<sequence length="361" mass="39794">MRNTTIPVSPFYDQEPGAPPPFPPMLTNQLELFGSTHHPTILISNEILPAKASTIVPPIPALKGTPEIKLAAPSSKTNRCFSPYPKRVSLERFSSRSPVSSDSSDSIDSVSDSGSSTSAASLSEDSKIPKPPGEPGRPGWGGYTLQESLNWSPKAYTKFKKSMHHLVEEHLNTTKCTSSQSPALLRYVRDKAVDAFPDLDNYSSCWPVNDIIMMRLKYTSGRARQKEAGMALGKSKRKTHTSPAHRSLTSHLRRYQINEGLKKTQNWLHGSIIQEALNNGKALGFVQAIGASRQHSDLPTTQMELWSLIQLSARIRSEVREDIPASVDHCSKGMTKISDKATSAKDNVREWAMKVSDESGR</sequence>
<dbReference type="RefSeq" id="XP_041227134.1">
    <property type="nucleotide sequence ID" value="XM_041376881.1"/>
</dbReference>
<dbReference type="GeneID" id="64671179"/>
<name>A0AAD4HNC1_9AGAM</name>
<protein>
    <submittedName>
        <fullName evidence="2">Uncharacterized protein</fullName>
    </submittedName>
</protein>
<feature type="compositionally biased region" description="Low complexity" evidence="1">
    <location>
        <begin position="95"/>
        <end position="123"/>
    </location>
</feature>
<feature type="region of interest" description="Disordered" evidence="1">
    <location>
        <begin position="92"/>
        <end position="144"/>
    </location>
</feature>
<organism evidence="2 3">
    <name type="scientific">Suillus fuscotomentosus</name>
    <dbReference type="NCBI Taxonomy" id="1912939"/>
    <lineage>
        <taxon>Eukaryota</taxon>
        <taxon>Fungi</taxon>
        <taxon>Dikarya</taxon>
        <taxon>Basidiomycota</taxon>
        <taxon>Agaricomycotina</taxon>
        <taxon>Agaricomycetes</taxon>
        <taxon>Agaricomycetidae</taxon>
        <taxon>Boletales</taxon>
        <taxon>Suillineae</taxon>
        <taxon>Suillaceae</taxon>
        <taxon>Suillus</taxon>
    </lineage>
</organism>
<comment type="caution">
    <text evidence="2">The sequence shown here is derived from an EMBL/GenBank/DDBJ whole genome shotgun (WGS) entry which is preliminary data.</text>
</comment>
<evidence type="ECO:0000313" key="3">
    <source>
        <dbReference type="Proteomes" id="UP001195769"/>
    </source>
</evidence>
<dbReference type="AlphaFoldDB" id="A0AAD4HNC1"/>
<accession>A0AAD4HNC1</accession>
<feature type="region of interest" description="Disordered" evidence="1">
    <location>
        <begin position="1"/>
        <end position="21"/>
    </location>
</feature>
<dbReference type="EMBL" id="JABBWK010000021">
    <property type="protein sequence ID" value="KAG1901559.1"/>
    <property type="molecule type" value="Genomic_DNA"/>
</dbReference>
<proteinExistence type="predicted"/>
<gene>
    <name evidence="2" type="ORF">F5891DRAFT_979385</name>
</gene>